<organism evidence="2 3">
    <name type="scientific">Helianthus annuus</name>
    <name type="common">Common sunflower</name>
    <dbReference type="NCBI Taxonomy" id="4232"/>
    <lineage>
        <taxon>Eukaryota</taxon>
        <taxon>Viridiplantae</taxon>
        <taxon>Streptophyta</taxon>
        <taxon>Embryophyta</taxon>
        <taxon>Tracheophyta</taxon>
        <taxon>Spermatophyta</taxon>
        <taxon>Magnoliopsida</taxon>
        <taxon>eudicotyledons</taxon>
        <taxon>Gunneridae</taxon>
        <taxon>Pentapetalae</taxon>
        <taxon>asterids</taxon>
        <taxon>campanulids</taxon>
        <taxon>Asterales</taxon>
        <taxon>Asteraceae</taxon>
        <taxon>Asteroideae</taxon>
        <taxon>Heliantheae alliance</taxon>
        <taxon>Heliantheae</taxon>
        <taxon>Helianthus</taxon>
    </lineage>
</organism>
<dbReference type="AlphaFoldDB" id="A0A251SC40"/>
<sequence>MVNEARGYGDGPLREDDPPRRRHVIVLPRMLDPLKLEGMEDGPSHSPLHHFYNEQSKASTKKPIYSKFSTHKSHPLTSFPTLAPPPHLRRATTVPPPSPFALPQLKCTKSNHFFQVTKEAFHFPTISKHFQSCTYCITTCTFLMATFGEGPTLFASSPTSTMRRIGRGRGWAGWCSCRRRSSTVWGRPPYRAA</sequence>
<keyword evidence="3" id="KW-1185">Reference proteome</keyword>
<proteinExistence type="predicted"/>
<evidence type="ECO:0000313" key="3">
    <source>
        <dbReference type="Proteomes" id="UP000215914"/>
    </source>
</evidence>
<protein>
    <submittedName>
        <fullName evidence="2">Uncharacterized protein</fullName>
    </submittedName>
</protein>
<feature type="region of interest" description="Disordered" evidence="1">
    <location>
        <begin position="1"/>
        <end position="21"/>
    </location>
</feature>
<dbReference type="InParanoid" id="A0A251SC40"/>
<dbReference type="EMBL" id="CM007904">
    <property type="protein sequence ID" value="OTF96102.1"/>
    <property type="molecule type" value="Genomic_DNA"/>
</dbReference>
<evidence type="ECO:0000313" key="2">
    <source>
        <dbReference type="EMBL" id="OTF96102.1"/>
    </source>
</evidence>
<evidence type="ECO:0000256" key="1">
    <source>
        <dbReference type="SAM" id="MobiDB-lite"/>
    </source>
</evidence>
<gene>
    <name evidence="2" type="ORF">HannXRQ_Chr15g0490391</name>
</gene>
<accession>A0A251SC40</accession>
<reference evidence="3" key="1">
    <citation type="journal article" date="2017" name="Nature">
        <title>The sunflower genome provides insights into oil metabolism, flowering and Asterid evolution.</title>
        <authorList>
            <person name="Badouin H."/>
            <person name="Gouzy J."/>
            <person name="Grassa C.J."/>
            <person name="Murat F."/>
            <person name="Staton S.E."/>
            <person name="Cottret L."/>
            <person name="Lelandais-Briere C."/>
            <person name="Owens G.L."/>
            <person name="Carrere S."/>
            <person name="Mayjonade B."/>
            <person name="Legrand L."/>
            <person name="Gill N."/>
            <person name="Kane N.C."/>
            <person name="Bowers J.E."/>
            <person name="Hubner S."/>
            <person name="Bellec A."/>
            <person name="Berard A."/>
            <person name="Berges H."/>
            <person name="Blanchet N."/>
            <person name="Boniface M.C."/>
            <person name="Brunel D."/>
            <person name="Catrice O."/>
            <person name="Chaidir N."/>
            <person name="Claudel C."/>
            <person name="Donnadieu C."/>
            <person name="Faraut T."/>
            <person name="Fievet G."/>
            <person name="Helmstetter N."/>
            <person name="King M."/>
            <person name="Knapp S.J."/>
            <person name="Lai Z."/>
            <person name="Le Paslier M.C."/>
            <person name="Lippi Y."/>
            <person name="Lorenzon L."/>
            <person name="Mandel J.R."/>
            <person name="Marage G."/>
            <person name="Marchand G."/>
            <person name="Marquand E."/>
            <person name="Bret-Mestries E."/>
            <person name="Morien E."/>
            <person name="Nambeesan S."/>
            <person name="Nguyen T."/>
            <person name="Pegot-Espagnet P."/>
            <person name="Pouilly N."/>
            <person name="Raftis F."/>
            <person name="Sallet E."/>
            <person name="Schiex T."/>
            <person name="Thomas J."/>
            <person name="Vandecasteele C."/>
            <person name="Vares D."/>
            <person name="Vear F."/>
            <person name="Vautrin S."/>
            <person name="Crespi M."/>
            <person name="Mangin B."/>
            <person name="Burke J.M."/>
            <person name="Salse J."/>
            <person name="Munos S."/>
            <person name="Vincourt P."/>
            <person name="Rieseberg L.H."/>
            <person name="Langlade N.B."/>
        </authorList>
    </citation>
    <scope>NUCLEOTIDE SEQUENCE [LARGE SCALE GENOMIC DNA]</scope>
    <source>
        <strain evidence="3">cv. SF193</strain>
    </source>
</reference>
<dbReference type="Proteomes" id="UP000215914">
    <property type="component" value="Chromosome 15"/>
</dbReference>
<name>A0A251SC40_HELAN</name>